<organism evidence="5">
    <name type="scientific">Streptococcus salivarius</name>
    <dbReference type="NCBI Taxonomy" id="1304"/>
    <lineage>
        <taxon>Bacteria</taxon>
        <taxon>Bacillati</taxon>
        <taxon>Bacillota</taxon>
        <taxon>Bacilli</taxon>
        <taxon>Lactobacillales</taxon>
        <taxon>Streptococcaceae</taxon>
        <taxon>Streptococcus</taxon>
    </lineage>
</organism>
<dbReference type="InterPro" id="IPR036286">
    <property type="entry name" value="LexA/Signal_pep-like_sf"/>
</dbReference>
<evidence type="ECO:0000259" key="4">
    <source>
        <dbReference type="PROSITE" id="PS50943"/>
    </source>
</evidence>
<reference evidence="5" key="1">
    <citation type="submission" date="2016-08" db="EMBL/GenBank/DDBJ databases">
        <authorList>
            <person name="Seilhamer J.J."/>
        </authorList>
    </citation>
    <scope>NUCLEOTIDE SEQUENCE</scope>
    <source>
        <strain evidence="5">B35</strain>
    </source>
</reference>
<gene>
    <name evidence="5" type="primary">arp1</name>
</gene>
<evidence type="ECO:0000313" key="5">
    <source>
        <dbReference type="EMBL" id="SCW20619.1"/>
    </source>
</evidence>
<accession>A0A1R3TB46</accession>
<dbReference type="SMART" id="SM00530">
    <property type="entry name" value="HTH_XRE"/>
    <property type="match status" value="1"/>
</dbReference>
<dbReference type="CDD" id="cd00093">
    <property type="entry name" value="HTH_XRE"/>
    <property type="match status" value="1"/>
</dbReference>
<keyword evidence="1" id="KW-0805">Transcription regulation</keyword>
<protein>
    <submittedName>
        <fullName evidence="5">Putative transcriptional regulator Arp1</fullName>
    </submittedName>
</protein>
<dbReference type="Gene3D" id="2.10.109.10">
    <property type="entry name" value="Umud Fragment, subunit A"/>
    <property type="match status" value="1"/>
</dbReference>
<evidence type="ECO:0000256" key="3">
    <source>
        <dbReference type="ARBA" id="ARBA00023163"/>
    </source>
</evidence>
<dbReference type="InterPro" id="IPR001387">
    <property type="entry name" value="Cro/C1-type_HTH"/>
</dbReference>
<name>A0A1R3TB46_STRSL</name>
<dbReference type="EMBL" id="LT622825">
    <property type="protein sequence ID" value="SCW20619.1"/>
    <property type="molecule type" value="Genomic_DNA"/>
</dbReference>
<dbReference type="InterPro" id="IPR010982">
    <property type="entry name" value="Lambda_DNA-bd_dom_sf"/>
</dbReference>
<dbReference type="SUPFAM" id="SSF47413">
    <property type="entry name" value="lambda repressor-like DNA-binding domains"/>
    <property type="match status" value="1"/>
</dbReference>
<dbReference type="InterPro" id="IPR039418">
    <property type="entry name" value="LexA-like"/>
</dbReference>
<dbReference type="RefSeq" id="WP_183136189.1">
    <property type="nucleotide sequence ID" value="NZ_LR822044.1"/>
</dbReference>
<feature type="domain" description="HTH cro/C1-type" evidence="4">
    <location>
        <begin position="7"/>
        <end position="61"/>
    </location>
</feature>
<dbReference type="Pfam" id="PF01381">
    <property type="entry name" value="HTH_3"/>
    <property type="match status" value="1"/>
</dbReference>
<evidence type="ECO:0000256" key="1">
    <source>
        <dbReference type="ARBA" id="ARBA00023015"/>
    </source>
</evidence>
<dbReference type="Pfam" id="PF00717">
    <property type="entry name" value="Peptidase_S24"/>
    <property type="match status" value="1"/>
</dbReference>
<reference evidence="5" key="2">
    <citation type="submission" date="2017-02" db="EMBL/GenBank/DDBJ databases">
        <title>Diversity of integrative and conjugative elements of Streptococcus salivarius and their intra- and interspecies transfer.</title>
        <authorList>
            <person name="Dahmane N."/>
            <person name="Libante V."/>
            <person name="Charron-Bourgoin F."/>
            <person name="Guedon E."/>
            <person name="Guedon G."/>
            <person name="Leblond-Bourget N."/>
            <person name="Payot S."/>
        </authorList>
    </citation>
    <scope>NUCLEOTIDE SEQUENCE</scope>
    <source>
        <strain evidence="5">B35</strain>
    </source>
</reference>
<dbReference type="GO" id="GO:0003677">
    <property type="term" value="F:DNA binding"/>
    <property type="evidence" value="ECO:0007669"/>
    <property type="project" value="UniProtKB-KW"/>
</dbReference>
<dbReference type="SUPFAM" id="SSF51306">
    <property type="entry name" value="LexA/Signal peptidase"/>
    <property type="match status" value="1"/>
</dbReference>
<dbReference type="PANTHER" id="PTHR40661:SF1">
    <property type="entry name" value="HTH CRO_C1-TYPE DOMAIN-CONTAINING PROTEIN"/>
    <property type="match status" value="1"/>
</dbReference>
<dbReference type="PROSITE" id="PS50943">
    <property type="entry name" value="HTH_CROC1"/>
    <property type="match status" value="1"/>
</dbReference>
<dbReference type="CDD" id="cd06529">
    <property type="entry name" value="S24_LexA-like"/>
    <property type="match status" value="1"/>
</dbReference>
<dbReference type="Gene3D" id="1.10.260.40">
    <property type="entry name" value="lambda repressor-like DNA-binding domains"/>
    <property type="match status" value="1"/>
</dbReference>
<keyword evidence="2" id="KW-0238">DNA-binding</keyword>
<proteinExistence type="predicted"/>
<sequence length="226" mass="26131">MYQPEKLKRRRTEIGLRQIDVAEAIGISKQSYFAWEKGITQPNQKNLLKLEKVLEVEPGYFTTDDISVLYQKLTHPNQSKAKTFMEKLLEQQEKVISIAEPRFEYHVYEKMSAGRGATIYGDRDYDTVYFDKEISHDFASWVSGDSMEPKYPNGSVALIQENGFDYDGAVYAVLWGGQTYIKKVYREEEGLRLVSINTKYSDLIAPYDEEPRIVGKIVGHFLPIEY</sequence>
<keyword evidence="3" id="KW-0804">Transcription</keyword>
<dbReference type="InterPro" id="IPR015927">
    <property type="entry name" value="Peptidase_S24_S26A/B/C"/>
</dbReference>
<dbReference type="PANTHER" id="PTHR40661">
    <property type="match status" value="1"/>
</dbReference>
<dbReference type="AlphaFoldDB" id="A0A1R3TB46"/>
<evidence type="ECO:0000256" key="2">
    <source>
        <dbReference type="ARBA" id="ARBA00023125"/>
    </source>
</evidence>